<feature type="transmembrane region" description="Helical" evidence="1">
    <location>
        <begin position="196"/>
        <end position="217"/>
    </location>
</feature>
<reference evidence="2 3" key="1">
    <citation type="submission" date="2021-03" db="EMBL/GenBank/DDBJ databases">
        <authorList>
            <person name="Gilmore M.S."/>
            <person name="Schwartzman J."/>
            <person name="Van Tyne D."/>
            <person name="Martin M."/>
            <person name="Earl A.M."/>
            <person name="Manson A.L."/>
            <person name="Straub T."/>
            <person name="Salamzade R."/>
            <person name="Saavedra J."/>
            <person name="Lebreton F."/>
            <person name="Prichula J."/>
            <person name="Schaufler K."/>
            <person name="Gaca A."/>
            <person name="Sgardioli B."/>
            <person name="Wagenaar J."/>
            <person name="Strong T."/>
        </authorList>
    </citation>
    <scope>NUCLEOTIDE SEQUENCE [LARGE SCALE GENOMIC DNA]</scope>
    <source>
        <strain evidence="2 3">DIV1094</strain>
    </source>
</reference>
<keyword evidence="3" id="KW-1185">Reference proteome</keyword>
<keyword evidence="1" id="KW-0812">Transmembrane</keyword>
<feature type="transmembrane region" description="Helical" evidence="1">
    <location>
        <begin position="229"/>
        <end position="248"/>
    </location>
</feature>
<protein>
    <submittedName>
        <fullName evidence="2">Uncharacterized protein</fullName>
    </submittedName>
</protein>
<proteinExistence type="predicted"/>
<feature type="transmembrane region" description="Helical" evidence="1">
    <location>
        <begin position="260"/>
        <end position="278"/>
    </location>
</feature>
<accession>A0ABZ2SY33</accession>
<feature type="transmembrane region" description="Helical" evidence="1">
    <location>
        <begin position="94"/>
        <end position="119"/>
    </location>
</feature>
<evidence type="ECO:0000256" key="1">
    <source>
        <dbReference type="SAM" id="Phobius"/>
    </source>
</evidence>
<feature type="transmembrane region" description="Helical" evidence="1">
    <location>
        <begin position="131"/>
        <end position="155"/>
    </location>
</feature>
<evidence type="ECO:0000313" key="3">
    <source>
        <dbReference type="Proteomes" id="UP000664360"/>
    </source>
</evidence>
<sequence>MVLHDIIIKIHIYDVLEGIHKKFDLKKSWRIVVALGSTAILALGTAQVAQFYLLSGAYFWFVYLSFGLYLLVFLLPWLNLLLPYQKNLKSKSMFFFNMSTGTVLLWIIVLINSPAIIYLDEGSVNSRPANVPLKFVTIGLLIIYYILSLIFMILANHIYILDEERTVVSLYRIVKDIKILKVSNWTKGGLGYQKSAVVISIIPTIFLLLVLSIENLVKYDSIMHFIDNILLFATIITIVGGLISLLFLGNHNKWIKLTSLIAYTVVVLFNLMITFMYTQSGFTLLFEMIGEGLHYVPLYLIAIKRIVVLLLNSLACIVPYVLLYRKKKKSVD</sequence>
<dbReference type="RefSeq" id="WP_206859611.1">
    <property type="nucleotide sequence ID" value="NZ_CP147250.1"/>
</dbReference>
<keyword evidence="1" id="KW-1133">Transmembrane helix</keyword>
<dbReference type="EMBL" id="CP147250">
    <property type="protein sequence ID" value="WYJ80654.1"/>
    <property type="molecule type" value="Genomic_DNA"/>
</dbReference>
<keyword evidence="1" id="KW-0472">Membrane</keyword>
<gene>
    <name evidence="2" type="ORF">DOK79_002237</name>
</gene>
<organism evidence="2 3">
    <name type="scientific">Candidatus Enterococcus mangumiae</name>
    <dbReference type="NCBI Taxonomy" id="2230878"/>
    <lineage>
        <taxon>Bacteria</taxon>
        <taxon>Bacillati</taxon>
        <taxon>Bacillota</taxon>
        <taxon>Bacilli</taxon>
        <taxon>Lactobacillales</taxon>
        <taxon>Enterococcaceae</taxon>
        <taxon>Enterococcus</taxon>
    </lineage>
</organism>
<dbReference type="Proteomes" id="UP000664360">
    <property type="component" value="Chromosome"/>
</dbReference>
<feature type="transmembrane region" description="Helical" evidence="1">
    <location>
        <begin position="31"/>
        <end position="52"/>
    </location>
</feature>
<reference evidence="2 3" key="2">
    <citation type="submission" date="2024-03" db="EMBL/GenBank/DDBJ databases">
        <title>The Genome Sequence of Enterococcus sp. DIV1094.</title>
        <authorList>
            <consortium name="The Broad Institute Genomics Platform"/>
            <consortium name="The Broad Institute Microbial Omics Core"/>
            <consortium name="The Broad Institute Genomic Center for Infectious Diseases"/>
            <person name="Earl A."/>
            <person name="Manson A."/>
            <person name="Gilmore M."/>
            <person name="Schwartman J."/>
            <person name="Shea T."/>
            <person name="Abouelleil A."/>
            <person name="Cao P."/>
            <person name="Chapman S."/>
            <person name="Cusick C."/>
            <person name="Young S."/>
            <person name="Neafsey D."/>
            <person name="Nusbaum C."/>
            <person name="Birren B."/>
        </authorList>
    </citation>
    <scope>NUCLEOTIDE SEQUENCE [LARGE SCALE GENOMIC DNA]</scope>
    <source>
        <strain evidence="2 3">DIV1094</strain>
    </source>
</reference>
<name>A0ABZ2SY33_9ENTE</name>
<feature type="transmembrane region" description="Helical" evidence="1">
    <location>
        <begin position="298"/>
        <end position="323"/>
    </location>
</feature>
<evidence type="ECO:0000313" key="2">
    <source>
        <dbReference type="EMBL" id="WYJ80654.1"/>
    </source>
</evidence>
<feature type="transmembrane region" description="Helical" evidence="1">
    <location>
        <begin position="58"/>
        <end position="82"/>
    </location>
</feature>